<organism evidence="1 2">
    <name type="scientific">Brassica campestris</name>
    <name type="common">Field mustard</name>
    <dbReference type="NCBI Taxonomy" id="3711"/>
    <lineage>
        <taxon>Eukaryota</taxon>
        <taxon>Viridiplantae</taxon>
        <taxon>Streptophyta</taxon>
        <taxon>Embryophyta</taxon>
        <taxon>Tracheophyta</taxon>
        <taxon>Spermatophyta</taxon>
        <taxon>Magnoliopsida</taxon>
        <taxon>eudicotyledons</taxon>
        <taxon>Gunneridae</taxon>
        <taxon>Pentapetalae</taxon>
        <taxon>rosids</taxon>
        <taxon>malvids</taxon>
        <taxon>Brassicales</taxon>
        <taxon>Brassicaceae</taxon>
        <taxon>Brassiceae</taxon>
        <taxon>Brassica</taxon>
    </lineage>
</organism>
<dbReference type="Gramene" id="A05p34440.2_BraZ1">
    <property type="protein sequence ID" value="A05p34440.2_BraZ1.CDS"/>
    <property type="gene ID" value="A05g34440.2_BraZ1"/>
</dbReference>
<dbReference type="AlphaFoldDB" id="A0A8D9DPF6"/>
<accession>A0A8D9DPF6</accession>
<protein>
    <submittedName>
        <fullName evidence="1">Uncharacterized protein</fullName>
    </submittedName>
</protein>
<proteinExistence type="predicted"/>
<gene>
    <name evidence="1" type="ORF">BRAPAZ1V2_A05P34440.2</name>
</gene>
<dbReference type="EMBL" id="LS974621">
    <property type="protein sequence ID" value="CAG7876923.1"/>
    <property type="molecule type" value="Genomic_DNA"/>
</dbReference>
<name>A0A8D9DPF6_BRACM</name>
<reference evidence="1 2" key="1">
    <citation type="submission" date="2021-07" db="EMBL/GenBank/DDBJ databases">
        <authorList>
            <consortium name="Genoscope - CEA"/>
            <person name="William W."/>
        </authorList>
    </citation>
    <scope>NUCLEOTIDE SEQUENCE [LARGE SCALE GENOMIC DNA]</scope>
</reference>
<evidence type="ECO:0000313" key="2">
    <source>
        <dbReference type="Proteomes" id="UP000694005"/>
    </source>
</evidence>
<evidence type="ECO:0000313" key="1">
    <source>
        <dbReference type="EMBL" id="CAG7876923.1"/>
    </source>
</evidence>
<dbReference type="Proteomes" id="UP000694005">
    <property type="component" value="Chromosome A05"/>
</dbReference>
<sequence length="61" mass="7337">MHGKRGVNQWIIAKKRKIRIYSMHASKMKVPTMRLVSPRRDRQRKVDYMVLCAEKVKRLRG</sequence>